<dbReference type="UniPathway" id="UPA00031">
    <property type="reaction ID" value="UER00008"/>
</dbReference>
<dbReference type="GO" id="GO:0000105">
    <property type="term" value="P:L-histidine biosynthetic process"/>
    <property type="evidence" value="ECO:0007669"/>
    <property type="project" value="UniProtKB-UniRule"/>
</dbReference>
<dbReference type="RefSeq" id="WP_061915515.1">
    <property type="nucleotide sequence ID" value="NZ_DF967971.1"/>
</dbReference>
<keyword evidence="9 11" id="KW-0378">Hydrolase</keyword>
<evidence type="ECO:0000256" key="7">
    <source>
        <dbReference type="ARBA" id="ARBA00022490"/>
    </source>
</evidence>
<proteinExistence type="inferred from homology"/>
<dbReference type="InterPro" id="IPR038019">
    <property type="entry name" value="PRib_AMP_CycHydrolase_sf"/>
</dbReference>
<comment type="subcellular location">
    <subcellularLocation>
        <location evidence="11">Cytoplasm</location>
    </subcellularLocation>
</comment>
<keyword evidence="10 11" id="KW-0368">Histidine biosynthesis</keyword>
<keyword evidence="14" id="KW-1185">Reference proteome</keyword>
<protein>
    <recommendedName>
        <fullName evidence="11">Phosphoribosyl-AMP cyclohydrolase</fullName>
        <shortName evidence="11">PRA-CH</shortName>
        <ecNumber evidence="11">3.5.4.19</ecNumber>
    </recommendedName>
</protein>
<evidence type="ECO:0000256" key="4">
    <source>
        <dbReference type="ARBA" id="ARBA00005204"/>
    </source>
</evidence>
<comment type="subunit">
    <text evidence="11">Homodimer.</text>
</comment>
<dbReference type="FunFam" id="3.10.20.810:FF:000001">
    <property type="entry name" value="Histidine biosynthesis bifunctional protein HisIE"/>
    <property type="match status" value="1"/>
</dbReference>
<comment type="catalytic activity">
    <reaction evidence="2">
        <text>1-(5-phospho-beta-D-ribosyl)-ATP + H2O = 1-(5-phospho-beta-D-ribosyl)-5'-AMP + diphosphate + H(+)</text>
        <dbReference type="Rhea" id="RHEA:22828"/>
        <dbReference type="ChEBI" id="CHEBI:15377"/>
        <dbReference type="ChEBI" id="CHEBI:15378"/>
        <dbReference type="ChEBI" id="CHEBI:33019"/>
        <dbReference type="ChEBI" id="CHEBI:59457"/>
        <dbReference type="ChEBI" id="CHEBI:73183"/>
        <dbReference type="EC" id="3.6.1.31"/>
    </reaction>
</comment>
<keyword evidence="8 11" id="KW-0028">Amino-acid biosynthesis</keyword>
<keyword evidence="11" id="KW-0460">Magnesium</keyword>
<evidence type="ECO:0000256" key="1">
    <source>
        <dbReference type="ARBA" id="ARBA00000024"/>
    </source>
</evidence>
<dbReference type="InterPro" id="IPR026660">
    <property type="entry name" value="PRA-CH"/>
</dbReference>
<evidence type="ECO:0000313" key="14">
    <source>
        <dbReference type="Proteomes" id="UP000050514"/>
    </source>
</evidence>
<evidence type="ECO:0000313" key="13">
    <source>
        <dbReference type="EMBL" id="KPL74227.1"/>
    </source>
</evidence>
<dbReference type="Gene3D" id="3.10.20.810">
    <property type="entry name" value="Phosphoribosyl-AMP cyclohydrolase"/>
    <property type="match status" value="1"/>
</dbReference>
<dbReference type="GO" id="GO:0008270">
    <property type="term" value="F:zinc ion binding"/>
    <property type="evidence" value="ECO:0007669"/>
    <property type="project" value="UniProtKB-UniRule"/>
</dbReference>
<keyword evidence="11" id="KW-0479">Metal-binding</keyword>
<comment type="similarity">
    <text evidence="11">Belongs to the PRA-CH family.</text>
</comment>
<comment type="cofactor">
    <cofactor evidence="11">
        <name>Zn(2+)</name>
        <dbReference type="ChEBI" id="CHEBI:29105"/>
    </cofactor>
    <text evidence="11">Binds 1 zinc ion per subunit.</text>
</comment>
<dbReference type="Pfam" id="PF01502">
    <property type="entry name" value="PRA-CH"/>
    <property type="match status" value="1"/>
</dbReference>
<comment type="similarity">
    <text evidence="5">In the C-terminal section; belongs to the PRA-PH family.</text>
</comment>
<name>A0A0P6X084_9CHLR</name>
<dbReference type="AlphaFoldDB" id="A0A0P6X084"/>
<dbReference type="NCBIfam" id="NF000768">
    <property type="entry name" value="PRK00051.1"/>
    <property type="match status" value="1"/>
</dbReference>
<dbReference type="PATRIC" id="fig|360411.5.peg.670"/>
<comment type="function">
    <text evidence="11">Catalyzes the hydrolysis of the adenine ring of phosphoribosyl-AMP.</text>
</comment>
<dbReference type="GO" id="GO:0004635">
    <property type="term" value="F:phosphoribosyl-AMP cyclohydrolase activity"/>
    <property type="evidence" value="ECO:0007669"/>
    <property type="project" value="UniProtKB-UniRule"/>
</dbReference>
<dbReference type="STRING" id="360411.AC812_13045"/>
<dbReference type="EC" id="3.5.4.19" evidence="11"/>
<dbReference type="OrthoDB" id="9795769at2"/>
<dbReference type="GO" id="GO:0000287">
    <property type="term" value="F:magnesium ion binding"/>
    <property type="evidence" value="ECO:0007669"/>
    <property type="project" value="UniProtKB-UniRule"/>
</dbReference>
<evidence type="ECO:0000256" key="5">
    <source>
        <dbReference type="ARBA" id="ARBA00007731"/>
    </source>
</evidence>
<gene>
    <name evidence="11" type="primary">hisI</name>
    <name evidence="13" type="ORF">AC812_13045</name>
</gene>
<dbReference type="SUPFAM" id="SSF141734">
    <property type="entry name" value="HisI-like"/>
    <property type="match status" value="1"/>
</dbReference>
<keyword evidence="7 11" id="KW-0963">Cytoplasm</keyword>
<feature type="binding site" evidence="11">
    <location>
        <position position="78"/>
    </location>
    <ligand>
        <name>Mg(2+)</name>
        <dbReference type="ChEBI" id="CHEBI:18420"/>
    </ligand>
</feature>
<evidence type="ECO:0000256" key="2">
    <source>
        <dbReference type="ARBA" id="ARBA00001460"/>
    </source>
</evidence>
<dbReference type="GO" id="GO:0005737">
    <property type="term" value="C:cytoplasm"/>
    <property type="evidence" value="ECO:0007669"/>
    <property type="project" value="UniProtKB-SubCell"/>
</dbReference>
<dbReference type="HAMAP" id="MF_01021">
    <property type="entry name" value="HisI"/>
    <property type="match status" value="1"/>
</dbReference>
<feature type="binding site" evidence="11">
    <location>
        <position position="80"/>
    </location>
    <ligand>
        <name>Mg(2+)</name>
        <dbReference type="ChEBI" id="CHEBI:18420"/>
    </ligand>
</feature>
<feature type="binding site" evidence="11">
    <location>
        <position position="100"/>
    </location>
    <ligand>
        <name>Zn(2+)</name>
        <dbReference type="ChEBI" id="CHEBI:29105"/>
        <note>ligand shared between dimeric partners</note>
    </ligand>
</feature>
<feature type="binding site" evidence="11">
    <location>
        <position position="93"/>
    </location>
    <ligand>
        <name>Zn(2+)</name>
        <dbReference type="ChEBI" id="CHEBI:29105"/>
        <note>ligand shared between dimeric partners</note>
    </ligand>
</feature>
<dbReference type="PANTHER" id="PTHR42945">
    <property type="entry name" value="HISTIDINE BIOSYNTHESIS BIFUNCTIONAL PROTEIN"/>
    <property type="match status" value="1"/>
</dbReference>
<comment type="pathway">
    <text evidence="4">Amino-acid biosynthesis; L-histidine biosynthesis; L-histidine from 5-phospho-alpha-D-ribose 1-diphosphate: step 2/9.</text>
</comment>
<organism evidence="13 14">
    <name type="scientific">Bellilinea caldifistulae</name>
    <dbReference type="NCBI Taxonomy" id="360411"/>
    <lineage>
        <taxon>Bacteria</taxon>
        <taxon>Bacillati</taxon>
        <taxon>Chloroflexota</taxon>
        <taxon>Anaerolineae</taxon>
        <taxon>Anaerolineales</taxon>
        <taxon>Anaerolineaceae</taxon>
        <taxon>Bellilinea</taxon>
    </lineage>
</organism>
<evidence type="ECO:0000256" key="8">
    <source>
        <dbReference type="ARBA" id="ARBA00022605"/>
    </source>
</evidence>
<evidence type="ECO:0000256" key="6">
    <source>
        <dbReference type="ARBA" id="ARBA00008299"/>
    </source>
</evidence>
<evidence type="ECO:0000256" key="11">
    <source>
        <dbReference type="HAMAP-Rule" id="MF_01021"/>
    </source>
</evidence>
<comment type="similarity">
    <text evidence="6">In the N-terminal section; belongs to the PRA-CH family.</text>
</comment>
<evidence type="ECO:0000256" key="3">
    <source>
        <dbReference type="ARBA" id="ARBA00005169"/>
    </source>
</evidence>
<sequence length="115" mass="13170">MNREGSLRFDEKGLIPAVIQDAFSQQVLMLGWMNREALELTRSTGLVHFWSRSRRRLWKKGETSGNLMQVVEISVDCDRDALLVRVLRKGPACHTGMVTCFHNPMDEENENHAIS</sequence>
<evidence type="ECO:0000259" key="12">
    <source>
        <dbReference type="Pfam" id="PF01502"/>
    </source>
</evidence>
<accession>A0A0P6X084</accession>
<comment type="pathway">
    <text evidence="3 11">Amino-acid biosynthesis; L-histidine biosynthesis; L-histidine from 5-phospho-alpha-D-ribose 1-diphosphate: step 3/9.</text>
</comment>
<evidence type="ECO:0000256" key="9">
    <source>
        <dbReference type="ARBA" id="ARBA00022801"/>
    </source>
</evidence>
<feature type="binding site" evidence="11">
    <location>
        <position position="77"/>
    </location>
    <ligand>
        <name>Zn(2+)</name>
        <dbReference type="ChEBI" id="CHEBI:29105"/>
        <note>ligand shared between dimeric partners</note>
    </ligand>
</feature>
<reference evidence="13 14" key="1">
    <citation type="submission" date="2015-07" db="EMBL/GenBank/DDBJ databases">
        <title>Draft genome of Bellilinea caldifistulae DSM 17877.</title>
        <authorList>
            <person name="Hemp J."/>
            <person name="Ward L.M."/>
            <person name="Pace L.A."/>
            <person name="Fischer W.W."/>
        </authorList>
    </citation>
    <scope>NUCLEOTIDE SEQUENCE [LARGE SCALE GENOMIC DNA]</scope>
    <source>
        <strain evidence="13 14">GOMI-1</strain>
    </source>
</reference>
<dbReference type="Proteomes" id="UP000050514">
    <property type="component" value="Unassembled WGS sequence"/>
</dbReference>
<dbReference type="InterPro" id="IPR002496">
    <property type="entry name" value="PRib_AMP_CycHydrolase_dom"/>
</dbReference>
<evidence type="ECO:0000256" key="10">
    <source>
        <dbReference type="ARBA" id="ARBA00023102"/>
    </source>
</evidence>
<dbReference type="PANTHER" id="PTHR42945:SF1">
    <property type="entry name" value="HISTIDINE BIOSYNTHESIS BIFUNCTIONAL PROTEIN HIS7"/>
    <property type="match status" value="1"/>
</dbReference>
<dbReference type="GO" id="GO:0004636">
    <property type="term" value="F:phosphoribosyl-ATP diphosphatase activity"/>
    <property type="evidence" value="ECO:0007669"/>
    <property type="project" value="UniProtKB-EC"/>
</dbReference>
<comment type="catalytic activity">
    <reaction evidence="1 11">
        <text>1-(5-phospho-beta-D-ribosyl)-5'-AMP + H2O = 1-(5-phospho-beta-D-ribosyl)-5-[(5-phospho-beta-D-ribosylamino)methylideneamino]imidazole-4-carboxamide</text>
        <dbReference type="Rhea" id="RHEA:20049"/>
        <dbReference type="ChEBI" id="CHEBI:15377"/>
        <dbReference type="ChEBI" id="CHEBI:58435"/>
        <dbReference type="ChEBI" id="CHEBI:59457"/>
        <dbReference type="EC" id="3.5.4.19"/>
    </reaction>
</comment>
<feature type="domain" description="Phosphoribosyl-AMP cyclohydrolase" evidence="12">
    <location>
        <begin position="29"/>
        <end position="102"/>
    </location>
</feature>
<feature type="binding site" evidence="11">
    <location>
        <position position="76"/>
    </location>
    <ligand>
        <name>Mg(2+)</name>
        <dbReference type="ChEBI" id="CHEBI:18420"/>
    </ligand>
</feature>
<dbReference type="EMBL" id="LGHJ01000018">
    <property type="protein sequence ID" value="KPL74227.1"/>
    <property type="molecule type" value="Genomic_DNA"/>
</dbReference>
<comment type="caution">
    <text evidence="13">The sequence shown here is derived from an EMBL/GenBank/DDBJ whole genome shotgun (WGS) entry which is preliminary data.</text>
</comment>
<keyword evidence="11" id="KW-0862">Zinc</keyword>
<comment type="cofactor">
    <cofactor evidence="11">
        <name>Mg(2+)</name>
        <dbReference type="ChEBI" id="CHEBI:18420"/>
    </cofactor>
    <text evidence="11">Binds 1 Mg(2+) ion per subunit.</text>
</comment>